<keyword evidence="1" id="KW-0805">Transcription regulation</keyword>
<dbReference type="InterPro" id="IPR018060">
    <property type="entry name" value="HTH_AraC"/>
</dbReference>
<dbReference type="GO" id="GO:0003700">
    <property type="term" value="F:DNA-binding transcription factor activity"/>
    <property type="evidence" value="ECO:0007669"/>
    <property type="project" value="InterPro"/>
</dbReference>
<sequence length="343" mass="39346">MKFATPPGAKFTISNTLPEELRTPEHEVKEAAVEVTSGEFGYYVTQEIADKIAGQSTELNWVAGWLDFVITKQTFLYPVTKLPLIALYAGLEKTIPCILQGIVPIPLVLEEGKLGVYFVPPDIKNEATFAPKHYKAVYFSFSNAYLDKFKSEHPQFQAVYDKKRESEMQGQRIEPIDLNANDYHIIELLRTSTLQGEALKKLYEAYTSLLLIGYYLRLSEREKLPVTKTRQYHEAISIAVQYIDTAYSNPKSVPEIAKLVFVNETTFRIWFKDIMKRSPAEYIMDQKFLHVEEALKDPKLSVNQIAHMTGFADGEHLSKMFKKRYHITPAKFRMNLPGYPKTV</sequence>
<dbReference type="Proteomes" id="UP000185003">
    <property type="component" value="Unassembled WGS sequence"/>
</dbReference>
<dbReference type="Pfam" id="PF12833">
    <property type="entry name" value="HTH_18"/>
    <property type="match status" value="1"/>
</dbReference>
<evidence type="ECO:0000256" key="1">
    <source>
        <dbReference type="ARBA" id="ARBA00023015"/>
    </source>
</evidence>
<dbReference type="SUPFAM" id="SSF46689">
    <property type="entry name" value="Homeodomain-like"/>
    <property type="match status" value="2"/>
</dbReference>
<gene>
    <name evidence="5" type="ORF">SAMN04488055_5021</name>
</gene>
<dbReference type="InterPro" id="IPR009057">
    <property type="entry name" value="Homeodomain-like_sf"/>
</dbReference>
<dbReference type="PROSITE" id="PS01124">
    <property type="entry name" value="HTH_ARAC_FAMILY_2"/>
    <property type="match status" value="1"/>
</dbReference>
<dbReference type="RefSeq" id="WP_159442347.1">
    <property type="nucleotide sequence ID" value="NZ_FSRA01000002.1"/>
</dbReference>
<dbReference type="EMBL" id="FSRA01000002">
    <property type="protein sequence ID" value="SIO51212.1"/>
    <property type="molecule type" value="Genomic_DNA"/>
</dbReference>
<evidence type="ECO:0000256" key="3">
    <source>
        <dbReference type="ARBA" id="ARBA00023163"/>
    </source>
</evidence>
<name>A0A1N6K3N2_9BACT</name>
<evidence type="ECO:0000313" key="6">
    <source>
        <dbReference type="Proteomes" id="UP000185003"/>
    </source>
</evidence>
<dbReference type="STRING" id="536979.SAMN04488055_5021"/>
<accession>A0A1N6K3N2</accession>
<dbReference type="SMART" id="SM00342">
    <property type="entry name" value="HTH_ARAC"/>
    <property type="match status" value="1"/>
</dbReference>
<dbReference type="Gene3D" id="1.10.10.60">
    <property type="entry name" value="Homeodomain-like"/>
    <property type="match status" value="1"/>
</dbReference>
<dbReference type="GO" id="GO:0043565">
    <property type="term" value="F:sequence-specific DNA binding"/>
    <property type="evidence" value="ECO:0007669"/>
    <property type="project" value="InterPro"/>
</dbReference>
<evidence type="ECO:0000313" key="5">
    <source>
        <dbReference type="EMBL" id="SIO51212.1"/>
    </source>
</evidence>
<proteinExistence type="predicted"/>
<dbReference type="PANTHER" id="PTHR43280:SF2">
    <property type="entry name" value="HTH-TYPE TRANSCRIPTIONAL REGULATOR EXSA"/>
    <property type="match status" value="1"/>
</dbReference>
<evidence type="ECO:0000259" key="4">
    <source>
        <dbReference type="PROSITE" id="PS01124"/>
    </source>
</evidence>
<organism evidence="5 6">
    <name type="scientific">Chitinophaga niabensis</name>
    <dbReference type="NCBI Taxonomy" id="536979"/>
    <lineage>
        <taxon>Bacteria</taxon>
        <taxon>Pseudomonadati</taxon>
        <taxon>Bacteroidota</taxon>
        <taxon>Chitinophagia</taxon>
        <taxon>Chitinophagales</taxon>
        <taxon>Chitinophagaceae</taxon>
        <taxon>Chitinophaga</taxon>
    </lineage>
</organism>
<dbReference type="AlphaFoldDB" id="A0A1N6K3N2"/>
<dbReference type="OrthoDB" id="2666928at2"/>
<reference evidence="5 6" key="1">
    <citation type="submission" date="2016-11" db="EMBL/GenBank/DDBJ databases">
        <authorList>
            <person name="Jaros S."/>
            <person name="Januszkiewicz K."/>
            <person name="Wedrychowicz H."/>
        </authorList>
    </citation>
    <scope>NUCLEOTIDE SEQUENCE [LARGE SCALE GENOMIC DNA]</scope>
    <source>
        <strain evidence="5 6">DSM 24787</strain>
    </source>
</reference>
<keyword evidence="2 5" id="KW-0238">DNA-binding</keyword>
<keyword evidence="6" id="KW-1185">Reference proteome</keyword>
<feature type="domain" description="HTH araC/xylS-type" evidence="4">
    <location>
        <begin position="237"/>
        <end position="335"/>
    </location>
</feature>
<protein>
    <submittedName>
        <fullName evidence="5">AraC-type DNA-binding protein</fullName>
    </submittedName>
</protein>
<keyword evidence="3" id="KW-0804">Transcription</keyword>
<evidence type="ECO:0000256" key="2">
    <source>
        <dbReference type="ARBA" id="ARBA00023125"/>
    </source>
</evidence>
<dbReference type="PANTHER" id="PTHR43280">
    <property type="entry name" value="ARAC-FAMILY TRANSCRIPTIONAL REGULATOR"/>
    <property type="match status" value="1"/>
</dbReference>